<organism evidence="1 2">
    <name type="scientific">Stylosanthes scabra</name>
    <dbReference type="NCBI Taxonomy" id="79078"/>
    <lineage>
        <taxon>Eukaryota</taxon>
        <taxon>Viridiplantae</taxon>
        <taxon>Streptophyta</taxon>
        <taxon>Embryophyta</taxon>
        <taxon>Tracheophyta</taxon>
        <taxon>Spermatophyta</taxon>
        <taxon>Magnoliopsida</taxon>
        <taxon>eudicotyledons</taxon>
        <taxon>Gunneridae</taxon>
        <taxon>Pentapetalae</taxon>
        <taxon>rosids</taxon>
        <taxon>fabids</taxon>
        <taxon>Fabales</taxon>
        <taxon>Fabaceae</taxon>
        <taxon>Papilionoideae</taxon>
        <taxon>50 kb inversion clade</taxon>
        <taxon>dalbergioids sensu lato</taxon>
        <taxon>Dalbergieae</taxon>
        <taxon>Pterocarpus clade</taxon>
        <taxon>Stylosanthes</taxon>
    </lineage>
</organism>
<comment type="caution">
    <text evidence="1">The sequence shown here is derived from an EMBL/GenBank/DDBJ whole genome shotgun (WGS) entry which is preliminary data.</text>
</comment>
<dbReference type="EMBL" id="JASCZI010090775">
    <property type="protein sequence ID" value="MED6146361.1"/>
    <property type="molecule type" value="Genomic_DNA"/>
</dbReference>
<evidence type="ECO:0000313" key="1">
    <source>
        <dbReference type="EMBL" id="MED6146361.1"/>
    </source>
</evidence>
<reference evidence="1 2" key="1">
    <citation type="journal article" date="2023" name="Plants (Basel)">
        <title>Bridging the Gap: Combining Genomics and Transcriptomics Approaches to Understand Stylosanthes scabra, an Orphan Legume from the Brazilian Caatinga.</title>
        <authorList>
            <person name="Ferreira-Neto J.R.C."/>
            <person name="da Silva M.D."/>
            <person name="Binneck E."/>
            <person name="de Melo N.F."/>
            <person name="da Silva R.H."/>
            <person name="de Melo A.L.T.M."/>
            <person name="Pandolfi V."/>
            <person name="Bustamante F.O."/>
            <person name="Brasileiro-Vidal A.C."/>
            <person name="Benko-Iseppon A.M."/>
        </authorList>
    </citation>
    <scope>NUCLEOTIDE SEQUENCE [LARGE SCALE GENOMIC DNA]</scope>
    <source>
        <tissue evidence="1">Leaves</tissue>
    </source>
</reference>
<accession>A0ABU6TCC1</accession>
<protein>
    <submittedName>
        <fullName evidence="1">Uncharacterized protein</fullName>
    </submittedName>
</protein>
<name>A0ABU6TCC1_9FABA</name>
<sequence length="113" mass="12342">MGEGGMLNAVLNGKQDLWLRSKRLYTSSILPLEIEAGLSIDPAVEKLGHGLRFSLCLVRPSLVTGMPAVGEGTAAQNDGGQVAPAYRPAPFPFIPIRPRAYFRLRVWNLQARL</sequence>
<gene>
    <name evidence="1" type="ORF">PIB30_033770</name>
</gene>
<keyword evidence="2" id="KW-1185">Reference proteome</keyword>
<evidence type="ECO:0000313" key="2">
    <source>
        <dbReference type="Proteomes" id="UP001341840"/>
    </source>
</evidence>
<dbReference type="Proteomes" id="UP001341840">
    <property type="component" value="Unassembled WGS sequence"/>
</dbReference>
<proteinExistence type="predicted"/>